<reference evidence="1 2" key="1">
    <citation type="journal article" date="2016" name="J. Hazard. Mater.">
        <title>A newly isolated Pseudomonas putida S-1 strain for batch-mode-propanethiol degradation and continuous treatment of propanethiol-containing waste gas.</title>
        <authorList>
            <person name="Chen D.Z."/>
            <person name="Sun Y.M."/>
            <person name="Han L.M."/>
            <person name="Chen J."/>
            <person name="Ye J.X."/>
            <person name="Chen J.M."/>
        </authorList>
    </citation>
    <scope>NUCLEOTIDE SEQUENCE [LARGE SCALE GENOMIC DNA]</scope>
    <source>
        <strain evidence="1 2">S-1</strain>
    </source>
</reference>
<evidence type="ECO:0000313" key="2">
    <source>
        <dbReference type="Proteomes" id="UP000678154"/>
    </source>
</evidence>
<organism evidence="1 2">
    <name type="scientific">Pseudomonas qingdaonensis</name>
    <dbReference type="NCBI Taxonomy" id="2056231"/>
    <lineage>
        <taxon>Bacteria</taxon>
        <taxon>Pseudomonadati</taxon>
        <taxon>Pseudomonadota</taxon>
        <taxon>Gammaproteobacteria</taxon>
        <taxon>Pseudomonadales</taxon>
        <taxon>Pseudomonadaceae</taxon>
        <taxon>Pseudomonas</taxon>
    </lineage>
</organism>
<gene>
    <name evidence="1" type="ORF">KH389_24700</name>
</gene>
<evidence type="ECO:0000313" key="1">
    <source>
        <dbReference type="EMBL" id="QVL18532.1"/>
    </source>
</evidence>
<protein>
    <submittedName>
        <fullName evidence="1">Uncharacterized protein</fullName>
    </submittedName>
</protein>
<keyword evidence="2" id="KW-1185">Reference proteome</keyword>
<accession>A0ABX8DQE9</accession>
<sequence>MAKASILSVNCALEAAANSFLQPIEINDKFSKELDKLKTLDKFDFLLQWHTNKELPRGDAHIQAVVKMIVNRNNMVHPKVNSRKAIIETKVGPEGITHTEIKPPPRKGKDTKHKLLAGDFELYTHEDAKAALIAIATFLNAFVEYWGVGYEEAEKFSFQAWDGSINARPVMFRTNQIATLIKNDHFLNIQFMGIHGMFKST</sequence>
<dbReference type="EMBL" id="CP074676">
    <property type="protein sequence ID" value="QVL18532.1"/>
    <property type="molecule type" value="Genomic_DNA"/>
</dbReference>
<dbReference type="GeneID" id="87483497"/>
<proteinExistence type="predicted"/>
<name>A0ABX8DQE9_9PSED</name>
<dbReference type="RefSeq" id="WP_213606418.1">
    <property type="nucleotide sequence ID" value="NZ_CP074676.1"/>
</dbReference>
<dbReference type="Proteomes" id="UP000678154">
    <property type="component" value="Chromosome"/>
</dbReference>